<organism evidence="5 6">
    <name type="scientific">Paraburkholderia kirstenboschensis</name>
    <dbReference type="NCBI Taxonomy" id="1245436"/>
    <lineage>
        <taxon>Bacteria</taxon>
        <taxon>Pseudomonadati</taxon>
        <taxon>Pseudomonadota</taxon>
        <taxon>Betaproteobacteria</taxon>
        <taxon>Burkholderiales</taxon>
        <taxon>Burkholderiaceae</taxon>
        <taxon>Paraburkholderia</taxon>
    </lineage>
</organism>
<evidence type="ECO:0000256" key="2">
    <source>
        <dbReference type="ARBA" id="ARBA00022741"/>
    </source>
</evidence>
<dbReference type="CDD" id="cd00009">
    <property type="entry name" value="AAA"/>
    <property type="match status" value="1"/>
</dbReference>
<dbReference type="SUPFAM" id="SSF52540">
    <property type="entry name" value="P-loop containing nucleoside triphosphate hydrolases"/>
    <property type="match status" value="1"/>
</dbReference>
<protein>
    <submittedName>
        <fullName evidence="5">IS21-like element helper ATPase IstB</fullName>
    </submittedName>
</protein>
<evidence type="ECO:0000259" key="4">
    <source>
        <dbReference type="SMART" id="SM00382"/>
    </source>
</evidence>
<dbReference type="Pfam" id="PF01695">
    <property type="entry name" value="IstB_IS21"/>
    <property type="match status" value="1"/>
</dbReference>
<accession>A0ABZ0EBU2</accession>
<evidence type="ECO:0000313" key="6">
    <source>
        <dbReference type="Proteomes" id="UP001302652"/>
    </source>
</evidence>
<dbReference type="SMART" id="SM00382">
    <property type="entry name" value="AAA"/>
    <property type="match status" value="1"/>
</dbReference>
<dbReference type="PANTHER" id="PTHR30050:SF4">
    <property type="entry name" value="ATP-BINDING PROTEIN RV3427C IN INSERTION SEQUENCE-RELATED"/>
    <property type="match status" value="1"/>
</dbReference>
<proteinExistence type="inferred from homology"/>
<dbReference type="Gene3D" id="3.40.50.300">
    <property type="entry name" value="P-loop containing nucleotide triphosphate hydrolases"/>
    <property type="match status" value="1"/>
</dbReference>
<evidence type="ECO:0000256" key="3">
    <source>
        <dbReference type="ARBA" id="ARBA00022840"/>
    </source>
</evidence>
<keyword evidence="2" id="KW-0547">Nucleotide-binding</keyword>
<dbReference type="PIRSF" id="PIRSF003073">
    <property type="entry name" value="DNAC_TnpB_IstB"/>
    <property type="match status" value="1"/>
</dbReference>
<dbReference type="InterPro" id="IPR028350">
    <property type="entry name" value="DNAC/IstB-like"/>
</dbReference>
<gene>
    <name evidence="5" type="primary">istB</name>
    <name evidence="5" type="ORF">RW095_00340</name>
</gene>
<dbReference type="InterPro" id="IPR002611">
    <property type="entry name" value="IstB_ATP-bd"/>
</dbReference>
<evidence type="ECO:0000313" key="5">
    <source>
        <dbReference type="EMBL" id="WOD14695.1"/>
    </source>
</evidence>
<dbReference type="EMBL" id="CP136511">
    <property type="protein sequence ID" value="WOD14695.1"/>
    <property type="molecule type" value="Genomic_DNA"/>
</dbReference>
<dbReference type="RefSeq" id="WP_317016671.1">
    <property type="nucleotide sequence ID" value="NZ_CP136511.1"/>
</dbReference>
<reference evidence="5 6" key="1">
    <citation type="submission" date="2023-10" db="EMBL/GenBank/DDBJ databases">
        <title>Surface-active antibiotics is a multifunctional adaptation for post-fire microbes.</title>
        <authorList>
            <person name="Liu M.D."/>
            <person name="Du Y."/>
            <person name="Koupaei S.K."/>
            <person name="Kim N.R."/>
            <person name="Zhang W."/>
            <person name="Traxler M.F."/>
        </authorList>
    </citation>
    <scope>NUCLEOTIDE SEQUENCE [LARGE SCALE GENOMIC DNA]</scope>
    <source>
        <strain evidence="5 6">F3</strain>
    </source>
</reference>
<dbReference type="PANTHER" id="PTHR30050">
    <property type="entry name" value="CHROMOSOMAL REPLICATION INITIATOR PROTEIN DNAA"/>
    <property type="match status" value="1"/>
</dbReference>
<dbReference type="NCBIfam" id="NF038214">
    <property type="entry name" value="IS21_help_AAA"/>
    <property type="match status" value="1"/>
</dbReference>
<sequence length="254" mass="28281">MQTVAPHTVDKLHALRLPGMAAALAEQQSQDGIDRLGFEERLGLLVERESSERDSRQTAARLRRARLKVPDASPEDIDYRTARGLDRALTARLLTGEWLRERQNLILVGPTGLGKSWLGCAFAIQACRQGFSACYLRVPKLNEELAIAHGSGRYARWLAQLAKTDLVILDDLAMAPLTDSARRDLLEVLDDRHGHRSTLATSQIPVDHWHEAIGEPTVADAILDRLVHNAHRITLAGESLRKTRSRLTAKQQSE</sequence>
<feature type="domain" description="AAA+ ATPase" evidence="4">
    <location>
        <begin position="101"/>
        <end position="234"/>
    </location>
</feature>
<evidence type="ECO:0000256" key="1">
    <source>
        <dbReference type="ARBA" id="ARBA00008059"/>
    </source>
</evidence>
<keyword evidence="6" id="KW-1185">Reference proteome</keyword>
<dbReference type="InterPro" id="IPR003593">
    <property type="entry name" value="AAA+_ATPase"/>
</dbReference>
<name>A0ABZ0EBU2_9BURK</name>
<dbReference type="Proteomes" id="UP001302652">
    <property type="component" value="Chromosome 3"/>
</dbReference>
<keyword evidence="3" id="KW-0067">ATP-binding</keyword>
<comment type="similarity">
    <text evidence="1">Belongs to the IS21/IS1162 putative ATP-binding protein family.</text>
</comment>
<dbReference type="InterPro" id="IPR047661">
    <property type="entry name" value="IstB"/>
</dbReference>
<dbReference type="InterPro" id="IPR027417">
    <property type="entry name" value="P-loop_NTPase"/>
</dbReference>